<evidence type="ECO:0000256" key="1">
    <source>
        <dbReference type="SAM" id="Phobius"/>
    </source>
</evidence>
<feature type="transmembrane region" description="Helical" evidence="1">
    <location>
        <begin position="7"/>
        <end position="28"/>
    </location>
</feature>
<sequence length="158" mass="16962">MQKTLGIISGVAGAIVGVAKLLALVAGWDWLLENWLDVVIAYGYVAAVLYVLLMTYLLWRGRRGLAKQQLFMGVFAVFFFVLLIAAAAIDRSSAIFLAVIAVVNGGAAAVVAGREKYRQITARTAKCPLCIEKAHVEATRCKHCHGEILRSAEVAAAS</sequence>
<reference evidence="2" key="1">
    <citation type="submission" date="2022-10" db="EMBL/GenBank/DDBJ databases">
        <title>The WGS of Solirubrobacter sp. CPCC 204708.</title>
        <authorList>
            <person name="Jiang Z."/>
        </authorList>
    </citation>
    <scope>NUCLEOTIDE SEQUENCE</scope>
    <source>
        <strain evidence="2">CPCC 204708</strain>
    </source>
</reference>
<gene>
    <name evidence="2" type="ORF">OJ962_18095</name>
</gene>
<feature type="transmembrane region" description="Helical" evidence="1">
    <location>
        <begin position="95"/>
        <end position="113"/>
    </location>
</feature>
<dbReference type="Proteomes" id="UP001147700">
    <property type="component" value="Unassembled WGS sequence"/>
</dbReference>
<dbReference type="EMBL" id="JAPCID010000025">
    <property type="protein sequence ID" value="MDA0139420.1"/>
    <property type="molecule type" value="Genomic_DNA"/>
</dbReference>
<keyword evidence="1" id="KW-0812">Transmembrane</keyword>
<organism evidence="2 3">
    <name type="scientific">Solirubrobacter deserti</name>
    <dbReference type="NCBI Taxonomy" id="2282478"/>
    <lineage>
        <taxon>Bacteria</taxon>
        <taxon>Bacillati</taxon>
        <taxon>Actinomycetota</taxon>
        <taxon>Thermoleophilia</taxon>
        <taxon>Solirubrobacterales</taxon>
        <taxon>Solirubrobacteraceae</taxon>
        <taxon>Solirubrobacter</taxon>
    </lineage>
</organism>
<feature type="transmembrane region" description="Helical" evidence="1">
    <location>
        <begin position="70"/>
        <end position="89"/>
    </location>
</feature>
<dbReference type="RefSeq" id="WP_202958025.1">
    <property type="nucleotide sequence ID" value="NZ_JAPCID010000025.1"/>
</dbReference>
<keyword evidence="1" id="KW-0472">Membrane</keyword>
<protein>
    <recommendedName>
        <fullName evidence="4">Zinc ribbon domain-containing protein</fullName>
    </recommendedName>
</protein>
<evidence type="ECO:0000313" key="2">
    <source>
        <dbReference type="EMBL" id="MDA0139420.1"/>
    </source>
</evidence>
<feature type="transmembrane region" description="Helical" evidence="1">
    <location>
        <begin position="40"/>
        <end position="58"/>
    </location>
</feature>
<name>A0ABT4RMB3_9ACTN</name>
<accession>A0ABT4RMB3</accession>
<proteinExistence type="predicted"/>
<evidence type="ECO:0000313" key="3">
    <source>
        <dbReference type="Proteomes" id="UP001147700"/>
    </source>
</evidence>
<keyword evidence="1" id="KW-1133">Transmembrane helix</keyword>
<evidence type="ECO:0008006" key="4">
    <source>
        <dbReference type="Google" id="ProtNLM"/>
    </source>
</evidence>
<keyword evidence="3" id="KW-1185">Reference proteome</keyword>
<comment type="caution">
    <text evidence="2">The sequence shown here is derived from an EMBL/GenBank/DDBJ whole genome shotgun (WGS) entry which is preliminary data.</text>
</comment>